<dbReference type="GO" id="GO:0005737">
    <property type="term" value="C:cytoplasm"/>
    <property type="evidence" value="ECO:0007669"/>
    <property type="project" value="UniProtKB-SubCell"/>
</dbReference>
<dbReference type="PANTHER" id="PTHR22807:SF53">
    <property type="entry name" value="RIBOSOMAL RNA SMALL SUBUNIT METHYLTRANSFERASE B-RELATED"/>
    <property type="match status" value="1"/>
</dbReference>
<dbReference type="InterPro" id="IPR049560">
    <property type="entry name" value="MeTrfase_RsmB-F_NOP2_cat"/>
</dbReference>
<keyword evidence="5" id="KW-0698">rRNA processing</keyword>
<feature type="domain" description="SAM-dependent MTase RsmB/NOP-type" evidence="14">
    <location>
        <begin position="175"/>
        <end position="454"/>
    </location>
</feature>
<protein>
    <recommendedName>
        <fullName evidence="3">16S rRNA (cytosine(967)-C(5))-methyltransferase</fullName>
        <ecNumber evidence="3">2.1.1.176</ecNumber>
    </recommendedName>
    <alternativeName>
        <fullName evidence="10">16S rRNA m5C967 methyltransferase</fullName>
    </alternativeName>
    <alternativeName>
        <fullName evidence="11">rRNA (cytosine-C(5)-)-methyltransferase RsmB</fullName>
    </alternativeName>
</protein>
<dbReference type="PROSITE" id="PS51686">
    <property type="entry name" value="SAM_MT_RSMB_NOP"/>
    <property type="match status" value="1"/>
</dbReference>
<comment type="similarity">
    <text evidence="13">Belongs to the class I-like SAM-binding methyltransferase superfamily. RsmB/NOP family.</text>
</comment>
<evidence type="ECO:0000256" key="5">
    <source>
        <dbReference type="ARBA" id="ARBA00022552"/>
    </source>
</evidence>
<evidence type="ECO:0000256" key="9">
    <source>
        <dbReference type="ARBA" id="ARBA00022884"/>
    </source>
</evidence>
<dbReference type="Gene3D" id="1.10.940.10">
    <property type="entry name" value="NusB-like"/>
    <property type="match status" value="1"/>
</dbReference>
<evidence type="ECO:0000256" key="2">
    <source>
        <dbReference type="ARBA" id="ARBA00004496"/>
    </source>
</evidence>
<comment type="caution">
    <text evidence="15">The sequence shown here is derived from an EMBL/GenBank/DDBJ whole genome shotgun (WGS) entry which is preliminary data.</text>
</comment>
<keyword evidence="16" id="KW-1185">Reference proteome</keyword>
<evidence type="ECO:0000313" key="16">
    <source>
        <dbReference type="Proteomes" id="UP000280696"/>
    </source>
</evidence>
<feature type="active site" description="Nucleophile" evidence="13">
    <location>
        <position position="391"/>
    </location>
</feature>
<dbReference type="NCBIfam" id="TIGR00563">
    <property type="entry name" value="rsmB"/>
    <property type="match status" value="1"/>
</dbReference>
<dbReference type="Pfam" id="PF01189">
    <property type="entry name" value="Methyltr_RsmB-F"/>
    <property type="match status" value="1"/>
</dbReference>
<dbReference type="InterPro" id="IPR006027">
    <property type="entry name" value="NusB_RsmB_TIM44"/>
</dbReference>
<keyword evidence="4" id="KW-0963">Cytoplasm</keyword>
<dbReference type="InterPro" id="IPR001678">
    <property type="entry name" value="MeTrfase_RsmB-F_NOP2_dom"/>
</dbReference>
<evidence type="ECO:0000256" key="3">
    <source>
        <dbReference type="ARBA" id="ARBA00012140"/>
    </source>
</evidence>
<dbReference type="InterPro" id="IPR023267">
    <property type="entry name" value="RCMT"/>
</dbReference>
<dbReference type="GO" id="GO:0006355">
    <property type="term" value="P:regulation of DNA-templated transcription"/>
    <property type="evidence" value="ECO:0007669"/>
    <property type="project" value="InterPro"/>
</dbReference>
<evidence type="ECO:0000256" key="10">
    <source>
        <dbReference type="ARBA" id="ARBA00030399"/>
    </source>
</evidence>
<gene>
    <name evidence="15" type="primary">rsmB</name>
    <name evidence="15" type="ORF">D7V94_14815</name>
</gene>
<evidence type="ECO:0000256" key="6">
    <source>
        <dbReference type="ARBA" id="ARBA00022603"/>
    </source>
</evidence>
<evidence type="ECO:0000256" key="12">
    <source>
        <dbReference type="ARBA" id="ARBA00047283"/>
    </source>
</evidence>
<dbReference type="Pfam" id="PF01029">
    <property type="entry name" value="NusB"/>
    <property type="match status" value="1"/>
</dbReference>
<comment type="catalytic activity">
    <reaction evidence="12">
        <text>cytidine(967) in 16S rRNA + S-adenosyl-L-methionine = 5-methylcytidine(967) in 16S rRNA + S-adenosyl-L-homocysteine + H(+)</text>
        <dbReference type="Rhea" id="RHEA:42748"/>
        <dbReference type="Rhea" id="RHEA-COMP:10219"/>
        <dbReference type="Rhea" id="RHEA-COMP:10220"/>
        <dbReference type="ChEBI" id="CHEBI:15378"/>
        <dbReference type="ChEBI" id="CHEBI:57856"/>
        <dbReference type="ChEBI" id="CHEBI:59789"/>
        <dbReference type="ChEBI" id="CHEBI:74483"/>
        <dbReference type="ChEBI" id="CHEBI:82748"/>
        <dbReference type="EC" id="2.1.1.176"/>
    </reaction>
</comment>
<dbReference type="AlphaFoldDB" id="A0A3A9ARC0"/>
<feature type="binding site" evidence="13">
    <location>
        <position position="338"/>
    </location>
    <ligand>
        <name>S-adenosyl-L-methionine</name>
        <dbReference type="ChEBI" id="CHEBI:59789"/>
    </ligand>
</feature>
<dbReference type="GO" id="GO:0003723">
    <property type="term" value="F:RNA binding"/>
    <property type="evidence" value="ECO:0007669"/>
    <property type="project" value="UniProtKB-UniRule"/>
</dbReference>
<organism evidence="15 16">
    <name type="scientific">Parablautia intestinalis</name>
    <dbReference type="NCBI Taxonomy" id="2320100"/>
    <lineage>
        <taxon>Bacteria</taxon>
        <taxon>Bacillati</taxon>
        <taxon>Bacillota</taxon>
        <taxon>Clostridia</taxon>
        <taxon>Lachnospirales</taxon>
        <taxon>Lachnospiraceae</taxon>
        <taxon>Parablautia</taxon>
    </lineage>
</organism>
<evidence type="ECO:0000256" key="11">
    <source>
        <dbReference type="ARBA" id="ARBA00031088"/>
    </source>
</evidence>
<dbReference type="SUPFAM" id="SSF53335">
    <property type="entry name" value="S-adenosyl-L-methionine-dependent methyltransferases"/>
    <property type="match status" value="1"/>
</dbReference>
<evidence type="ECO:0000259" key="14">
    <source>
        <dbReference type="PROSITE" id="PS51686"/>
    </source>
</evidence>
<dbReference type="OrthoDB" id="9810297at2"/>
<feature type="binding site" evidence="13">
    <location>
        <position position="320"/>
    </location>
    <ligand>
        <name>S-adenosyl-L-methionine</name>
        <dbReference type="ChEBI" id="CHEBI:59789"/>
    </ligand>
</feature>
<name>A0A3A9ARC0_9FIRM</name>
<reference evidence="15 16" key="1">
    <citation type="submission" date="2018-09" db="EMBL/GenBank/DDBJ databases">
        <title>Murine metabolic-syndrome-specific gut microbial biobank.</title>
        <authorList>
            <person name="Liu C."/>
        </authorList>
    </citation>
    <scope>NUCLEOTIDE SEQUENCE [LARGE SCALE GENOMIC DNA]</scope>
    <source>
        <strain evidence="15 16">0.1xD8-82</strain>
    </source>
</reference>
<dbReference type="InterPro" id="IPR029063">
    <property type="entry name" value="SAM-dependent_MTases_sf"/>
</dbReference>
<dbReference type="EMBL" id="RAYQ01000016">
    <property type="protein sequence ID" value="RKI90141.1"/>
    <property type="molecule type" value="Genomic_DNA"/>
</dbReference>
<keyword evidence="9 13" id="KW-0694">RNA-binding</keyword>
<dbReference type="Proteomes" id="UP000280696">
    <property type="component" value="Unassembled WGS sequence"/>
</dbReference>
<dbReference type="InterPro" id="IPR035926">
    <property type="entry name" value="NusB-like_sf"/>
</dbReference>
<keyword evidence="6 13" id="KW-0489">Methyltransferase</keyword>
<dbReference type="CDD" id="cd02440">
    <property type="entry name" value="AdoMet_MTases"/>
    <property type="match status" value="1"/>
</dbReference>
<evidence type="ECO:0000256" key="1">
    <source>
        <dbReference type="ARBA" id="ARBA00002724"/>
    </source>
</evidence>
<feature type="binding site" evidence="13">
    <location>
        <begin position="269"/>
        <end position="275"/>
    </location>
    <ligand>
        <name>S-adenosyl-L-methionine</name>
        <dbReference type="ChEBI" id="CHEBI:59789"/>
    </ligand>
</feature>
<dbReference type="SUPFAM" id="SSF48013">
    <property type="entry name" value="NusB-like"/>
    <property type="match status" value="1"/>
</dbReference>
<dbReference type="PANTHER" id="PTHR22807">
    <property type="entry name" value="NOP2 YEAST -RELATED NOL1/NOP2/FMU SUN DOMAIN-CONTAINING"/>
    <property type="match status" value="1"/>
</dbReference>
<comment type="subcellular location">
    <subcellularLocation>
        <location evidence="2">Cytoplasm</location>
    </subcellularLocation>
</comment>
<comment type="function">
    <text evidence="1">Specifically methylates the cytosine at position 967 (m5C967) of 16S rRNA.</text>
</comment>
<evidence type="ECO:0000256" key="4">
    <source>
        <dbReference type="ARBA" id="ARBA00022490"/>
    </source>
</evidence>
<dbReference type="RefSeq" id="WP_120471119.1">
    <property type="nucleotide sequence ID" value="NZ_RAYQ01000016.1"/>
</dbReference>
<keyword evidence="7 13" id="KW-0808">Transferase</keyword>
<evidence type="ECO:0000256" key="13">
    <source>
        <dbReference type="PROSITE-ProRule" id="PRU01023"/>
    </source>
</evidence>
<proteinExistence type="inferred from homology"/>
<dbReference type="InterPro" id="IPR004573">
    <property type="entry name" value="rRNA_ssu_MeTfrase_B"/>
</dbReference>
<dbReference type="NCBIfam" id="NF011494">
    <property type="entry name" value="PRK14902.1"/>
    <property type="match status" value="1"/>
</dbReference>
<dbReference type="EC" id="2.1.1.176" evidence="3"/>
<accession>A0A3A9ARC0</accession>
<dbReference type="PRINTS" id="PR02008">
    <property type="entry name" value="RCMTFAMILY"/>
</dbReference>
<dbReference type="Gene3D" id="3.40.50.150">
    <property type="entry name" value="Vaccinia Virus protein VP39"/>
    <property type="match status" value="1"/>
</dbReference>
<evidence type="ECO:0000313" key="15">
    <source>
        <dbReference type="EMBL" id="RKI90141.1"/>
    </source>
</evidence>
<sequence length="457" mass="52176">MFAVGNTRELILDMLMEILEKGSYSHLVIRDVLDKYNYSAPRDKAFVKRVTEGTLEQLIRIDYILNLFSKVPVSKMKPLIRNLLRMSVYQLLFMESIPARAVINEAVKLCGKRGLKGLSGFVNGVLRNIEREKEKIPYPDREKDQVKYLSIRYSMPEWLVYKWLAFYGNKKTCHILEGLLKEHPVSVRLKESLGVQEKAGWLLSLKKAGVCAKEHPYLPYAYELFGTEGVRNLPGFSEGYFAVQDVSSMLVAEAAGIDREKEMLALDVCAAPGGKSMHIAEKLKGRGKVIARDLSEYKVSLIRDNIKRMGYTNIETRVMDAQQSEGELKEKADLVLADLPCSGFGSMGKKRDIKYRACQEALTELECLQRRILDVVWQYVKPDGVLLYSTCTINPDENEHMVEWFLEKHPFFQLESLSPFLPEVLKEEGKGGMLQLFPGVHKTDGFFLARLRRCRKA</sequence>
<feature type="binding site" evidence="13">
    <location>
        <position position="293"/>
    </location>
    <ligand>
        <name>S-adenosyl-L-methionine</name>
        <dbReference type="ChEBI" id="CHEBI:59789"/>
    </ligand>
</feature>
<evidence type="ECO:0000256" key="7">
    <source>
        <dbReference type="ARBA" id="ARBA00022679"/>
    </source>
</evidence>
<keyword evidence="8 13" id="KW-0949">S-adenosyl-L-methionine</keyword>
<dbReference type="GO" id="GO:0008649">
    <property type="term" value="F:rRNA methyltransferase activity"/>
    <property type="evidence" value="ECO:0007669"/>
    <property type="project" value="InterPro"/>
</dbReference>
<evidence type="ECO:0000256" key="8">
    <source>
        <dbReference type="ARBA" id="ARBA00022691"/>
    </source>
</evidence>